<feature type="domain" description="4Fe-4S ferredoxin-type" evidence="4">
    <location>
        <begin position="324"/>
        <end position="353"/>
    </location>
</feature>
<dbReference type="EC" id="1.12.1.3" evidence="5"/>
<dbReference type="PANTHER" id="PTHR43578:SF3">
    <property type="entry name" value="NADH-QUINONE OXIDOREDUCTASE SUBUNIT F"/>
    <property type="match status" value="1"/>
</dbReference>
<evidence type="ECO:0000313" key="5">
    <source>
        <dbReference type="EMBL" id="AGF57612.1"/>
    </source>
</evidence>
<evidence type="ECO:0000256" key="3">
    <source>
        <dbReference type="ARBA" id="ARBA00023014"/>
    </source>
</evidence>
<keyword evidence="3" id="KW-0411">Iron-sulfur</keyword>
<dbReference type="InterPro" id="IPR017896">
    <property type="entry name" value="4Fe4S_Fe-S-bd"/>
</dbReference>
<dbReference type="Pfam" id="PF12838">
    <property type="entry name" value="Fer4_7"/>
    <property type="match status" value="1"/>
</dbReference>
<dbReference type="Gene3D" id="3.30.70.20">
    <property type="match status" value="1"/>
</dbReference>
<dbReference type="STRING" id="36745.CLSAP_36260"/>
<sequence>MNNYLICNGVTAYKEAPVSIDILKNNTSQVLEAINLKKAEENYIVLDQKEKELQNKLEVEAKNYPNMNLKIILVDGSFGFVYRNSSAILKVIEGEKAIPASKEEDKAVFTVEMLLGSESKNVYINGSVKKSGSYTFNKKVSSKEIIEAVSVKGTFKGMYLGYPMAIFIGEADLNTELELTTDYITIFDETDCILDKLKTIAEGYTKESCGRCVFGFEGVTQINMILSDLTQKKGKTSDIALLLDLCSEMKNQVLCEVDGTLASTVLSAMNNFKEEIEEHITKKSCKAGACSKFVTYHILADKCIGCTDCVDECDDDAILGKKKFIHVIDQDECTQCGKCVDACEEDAIVKAGAIKPRCPQKPIPCKR</sequence>
<dbReference type="Pfam" id="PF10589">
    <property type="entry name" value="NADH_4Fe-4S"/>
    <property type="match status" value="1"/>
</dbReference>
<dbReference type="OrthoDB" id="9761899at2"/>
<dbReference type="HOGENOM" id="CLU_780405_0_0_9"/>
<protein>
    <submittedName>
        <fullName evidence="5">NADP-reducing hydrogenase subunit HndC</fullName>
        <ecNumber evidence="5">1.12.1.3</ecNumber>
    </submittedName>
</protein>
<evidence type="ECO:0000259" key="4">
    <source>
        <dbReference type="PROSITE" id="PS51379"/>
    </source>
</evidence>
<dbReference type="eggNOG" id="COG1894">
    <property type="taxonomic scope" value="Bacteria"/>
</dbReference>
<dbReference type="PROSITE" id="PS00198">
    <property type="entry name" value="4FE4S_FER_1"/>
    <property type="match status" value="1"/>
</dbReference>
<dbReference type="EMBL" id="CP004121">
    <property type="protein sequence ID" value="AGF57612.1"/>
    <property type="molecule type" value="Genomic_DNA"/>
</dbReference>
<dbReference type="SUPFAM" id="SSF54862">
    <property type="entry name" value="4Fe-4S ferredoxins"/>
    <property type="match status" value="1"/>
</dbReference>
<dbReference type="SUPFAM" id="SSF140490">
    <property type="entry name" value="Nqo1C-terminal domain-like"/>
    <property type="match status" value="1"/>
</dbReference>
<dbReference type="AlphaFoldDB" id="M1N2A5"/>
<dbReference type="InterPro" id="IPR017900">
    <property type="entry name" value="4Fe4S_Fe_S_CS"/>
</dbReference>
<dbReference type="Proteomes" id="UP000011728">
    <property type="component" value="Chromosome"/>
</dbReference>
<feature type="domain" description="4Fe-4S ferredoxin-type" evidence="4">
    <location>
        <begin position="294"/>
        <end position="323"/>
    </location>
</feature>
<keyword evidence="2" id="KW-0408">Iron</keyword>
<dbReference type="Gene3D" id="1.20.1440.230">
    <property type="entry name" value="NADH-ubiquinone oxidoreductase 51kDa subunit, iron-sulphur binding domain"/>
    <property type="match status" value="1"/>
</dbReference>
<reference evidence="5 6" key="1">
    <citation type="submission" date="2013-02" db="EMBL/GenBank/DDBJ databases">
        <title>Genome sequence of Clostridium saccharoperbutylacetonicum N1-4(HMT).</title>
        <authorList>
            <person name="Poehlein A."/>
            <person name="Daniel R."/>
        </authorList>
    </citation>
    <scope>NUCLEOTIDE SEQUENCE [LARGE SCALE GENOMIC DNA]</scope>
    <source>
        <strain evidence="6">N1-4(HMT)</strain>
    </source>
</reference>
<dbReference type="GO" id="GO:0050583">
    <property type="term" value="F:hydrogen dehydrogenase (NADP+) activity"/>
    <property type="evidence" value="ECO:0007669"/>
    <property type="project" value="UniProtKB-EC"/>
</dbReference>
<evidence type="ECO:0000256" key="1">
    <source>
        <dbReference type="ARBA" id="ARBA00022723"/>
    </source>
</evidence>
<dbReference type="PROSITE" id="PS51379">
    <property type="entry name" value="4FE4S_FER_2"/>
    <property type="match status" value="2"/>
</dbReference>
<dbReference type="PANTHER" id="PTHR43578">
    <property type="entry name" value="NADH-QUINONE OXIDOREDUCTASE SUBUNIT F"/>
    <property type="match status" value="1"/>
</dbReference>
<dbReference type="SMART" id="SM00928">
    <property type="entry name" value="NADH_4Fe-4S"/>
    <property type="match status" value="1"/>
</dbReference>
<dbReference type="eggNOG" id="COG1036">
    <property type="taxonomic scope" value="Bacteria"/>
</dbReference>
<evidence type="ECO:0000256" key="2">
    <source>
        <dbReference type="ARBA" id="ARBA00023004"/>
    </source>
</evidence>
<dbReference type="KEGG" id="csr:Cspa_c38520"/>
<keyword evidence="1" id="KW-0479">Metal-binding</keyword>
<dbReference type="InterPro" id="IPR019575">
    <property type="entry name" value="Nuop51_4Fe4S-bd"/>
</dbReference>
<dbReference type="InterPro" id="IPR037207">
    <property type="entry name" value="Nuop51_4Fe4S-bd_sf"/>
</dbReference>
<gene>
    <name evidence="5" type="primary">hndC1</name>
    <name evidence="5" type="ORF">Cspa_c38520</name>
</gene>
<evidence type="ECO:0000313" key="6">
    <source>
        <dbReference type="Proteomes" id="UP000011728"/>
    </source>
</evidence>
<keyword evidence="6" id="KW-1185">Reference proteome</keyword>
<dbReference type="RefSeq" id="WP_015393925.1">
    <property type="nucleotide sequence ID" value="NC_020291.1"/>
</dbReference>
<dbReference type="GO" id="GO:0046872">
    <property type="term" value="F:metal ion binding"/>
    <property type="evidence" value="ECO:0007669"/>
    <property type="project" value="UniProtKB-KW"/>
</dbReference>
<keyword evidence="5" id="KW-0560">Oxidoreductase</keyword>
<accession>M1N2A5</accession>
<name>M1N2A5_9CLOT</name>
<organism evidence="5 6">
    <name type="scientific">Clostridium saccharoperbutylacetonicum N1-4(HMT)</name>
    <dbReference type="NCBI Taxonomy" id="931276"/>
    <lineage>
        <taxon>Bacteria</taxon>
        <taxon>Bacillati</taxon>
        <taxon>Bacillota</taxon>
        <taxon>Clostridia</taxon>
        <taxon>Eubacteriales</taxon>
        <taxon>Clostridiaceae</taxon>
        <taxon>Clostridium</taxon>
    </lineage>
</organism>
<dbReference type="GO" id="GO:0051539">
    <property type="term" value="F:4 iron, 4 sulfur cluster binding"/>
    <property type="evidence" value="ECO:0007669"/>
    <property type="project" value="InterPro"/>
</dbReference>
<proteinExistence type="predicted"/>
<dbReference type="PATRIC" id="fig|931276.5.peg.3884"/>